<dbReference type="InterPro" id="IPR011712">
    <property type="entry name" value="Sig_transdc_His_kin_sub3_dim/P"/>
</dbReference>
<dbReference type="PANTHER" id="PTHR24421">
    <property type="entry name" value="NITRATE/NITRITE SENSOR PROTEIN NARX-RELATED"/>
    <property type="match status" value="1"/>
</dbReference>
<evidence type="ECO:0000256" key="1">
    <source>
        <dbReference type="ARBA" id="ARBA00000085"/>
    </source>
</evidence>
<evidence type="ECO:0000256" key="7">
    <source>
        <dbReference type="ARBA" id="ARBA00022490"/>
    </source>
</evidence>
<keyword evidence="6" id="KW-0004">4Fe-4S</keyword>
<dbReference type="GO" id="GO:0046983">
    <property type="term" value="F:protein dimerization activity"/>
    <property type="evidence" value="ECO:0007669"/>
    <property type="project" value="InterPro"/>
</dbReference>
<feature type="domain" description="Histidine kinase" evidence="17">
    <location>
        <begin position="479"/>
        <end position="664"/>
    </location>
</feature>
<accession>A0A6P1M8V7</accession>
<keyword evidence="10" id="KW-0418">Kinase</keyword>
<keyword evidence="8" id="KW-0808">Transferase</keyword>
<evidence type="ECO:0000259" key="17">
    <source>
        <dbReference type="PROSITE" id="PS50109"/>
    </source>
</evidence>
<evidence type="ECO:0000256" key="4">
    <source>
        <dbReference type="ARBA" id="ARBA00012438"/>
    </source>
</evidence>
<dbReference type="CDD" id="cd16917">
    <property type="entry name" value="HATPase_UhpB-NarQ-NarX-like"/>
    <property type="match status" value="1"/>
</dbReference>
<evidence type="ECO:0000256" key="5">
    <source>
        <dbReference type="ARBA" id="ARBA00017322"/>
    </source>
</evidence>
<dbReference type="GO" id="GO:0046872">
    <property type="term" value="F:metal ion binding"/>
    <property type="evidence" value="ECO:0007669"/>
    <property type="project" value="UniProtKB-KW"/>
</dbReference>
<dbReference type="AlphaFoldDB" id="A0A6P1M8V7"/>
<evidence type="ECO:0000256" key="6">
    <source>
        <dbReference type="ARBA" id="ARBA00022485"/>
    </source>
</evidence>
<feature type="transmembrane region" description="Helical" evidence="16">
    <location>
        <begin position="442"/>
        <end position="463"/>
    </location>
</feature>
<evidence type="ECO:0000256" key="3">
    <source>
        <dbReference type="ARBA" id="ARBA00004496"/>
    </source>
</evidence>
<evidence type="ECO:0000256" key="9">
    <source>
        <dbReference type="ARBA" id="ARBA00022723"/>
    </source>
</evidence>
<dbReference type="GO" id="GO:0051539">
    <property type="term" value="F:4 iron, 4 sulfur cluster binding"/>
    <property type="evidence" value="ECO:0007669"/>
    <property type="project" value="UniProtKB-KW"/>
</dbReference>
<dbReference type="Gene3D" id="3.30.565.10">
    <property type="entry name" value="Histidine kinase-like ATPase, C-terminal domain"/>
    <property type="match status" value="1"/>
</dbReference>
<evidence type="ECO:0000256" key="11">
    <source>
        <dbReference type="ARBA" id="ARBA00023004"/>
    </source>
</evidence>
<dbReference type="Gene3D" id="2.60.120.260">
    <property type="entry name" value="Galactose-binding domain-like"/>
    <property type="match status" value="1"/>
</dbReference>
<evidence type="ECO:0000256" key="16">
    <source>
        <dbReference type="SAM" id="Phobius"/>
    </source>
</evidence>
<dbReference type="SUPFAM" id="SSF55874">
    <property type="entry name" value="ATPase domain of HSP90 chaperone/DNA topoisomerase II/histidine kinase"/>
    <property type="match status" value="1"/>
</dbReference>
<dbReference type="Gene3D" id="1.20.5.1930">
    <property type="match status" value="1"/>
</dbReference>
<dbReference type="EMBL" id="CP047593">
    <property type="protein sequence ID" value="QHI70321.1"/>
    <property type="molecule type" value="Genomic_DNA"/>
</dbReference>
<dbReference type="EC" id="2.7.13.3" evidence="4"/>
<keyword evidence="16" id="KW-1133">Transmembrane helix</keyword>
<comment type="cofactor">
    <cofactor evidence="2">
        <name>[4Fe-4S] cluster</name>
        <dbReference type="ChEBI" id="CHEBI:49883"/>
    </cofactor>
</comment>
<dbReference type="PRINTS" id="PR00344">
    <property type="entry name" value="BCTRLSENSOR"/>
</dbReference>
<organism evidence="18 19">
    <name type="scientific">Tichowtungia aerotolerans</name>
    <dbReference type="NCBI Taxonomy" id="2697043"/>
    <lineage>
        <taxon>Bacteria</taxon>
        <taxon>Pseudomonadati</taxon>
        <taxon>Kiritimatiellota</taxon>
        <taxon>Tichowtungiia</taxon>
        <taxon>Tichowtungiales</taxon>
        <taxon>Tichowtungiaceae</taxon>
        <taxon>Tichowtungia</taxon>
    </lineage>
</organism>
<dbReference type="SMART" id="SM00387">
    <property type="entry name" value="HATPase_c"/>
    <property type="match status" value="1"/>
</dbReference>
<reference evidence="18 19" key="1">
    <citation type="submission" date="2020-01" db="EMBL/GenBank/DDBJ databases">
        <title>Ponticoccus aerotolerans gen. nov., sp. nov., an anaerobic bacterium and proposal of Ponticoccusceae fam. nov., Ponticoccusles ord. nov. and Ponticoccuse classis nov. in the phylum Kiritimatiellaeota.</title>
        <authorList>
            <person name="Zhou L.Y."/>
            <person name="Du Z.J."/>
        </authorList>
    </citation>
    <scope>NUCLEOTIDE SEQUENCE [LARGE SCALE GENOMIC DNA]</scope>
    <source>
        <strain evidence="18 19">S-5007</strain>
    </source>
</reference>
<evidence type="ECO:0000256" key="13">
    <source>
        <dbReference type="ARBA" id="ARBA00023014"/>
    </source>
</evidence>
<proteinExistence type="predicted"/>
<evidence type="ECO:0000313" key="19">
    <source>
        <dbReference type="Proteomes" id="UP000464954"/>
    </source>
</evidence>
<keyword evidence="16" id="KW-0812">Transmembrane</keyword>
<keyword evidence="13" id="KW-0411">Iron-sulfur</keyword>
<dbReference type="Proteomes" id="UP000464954">
    <property type="component" value="Chromosome"/>
</dbReference>
<keyword evidence="12" id="KW-0902">Two-component regulatory system</keyword>
<dbReference type="InterPro" id="IPR005467">
    <property type="entry name" value="His_kinase_dom"/>
</dbReference>
<evidence type="ECO:0000256" key="8">
    <source>
        <dbReference type="ARBA" id="ARBA00022679"/>
    </source>
</evidence>
<evidence type="ECO:0000313" key="18">
    <source>
        <dbReference type="EMBL" id="QHI70321.1"/>
    </source>
</evidence>
<comment type="catalytic activity">
    <reaction evidence="1">
        <text>ATP + protein L-histidine = ADP + protein N-phospho-L-histidine.</text>
        <dbReference type="EC" id="2.7.13.3"/>
    </reaction>
</comment>
<gene>
    <name evidence="18" type="ORF">GT409_13010</name>
</gene>
<evidence type="ECO:0000256" key="10">
    <source>
        <dbReference type="ARBA" id="ARBA00022777"/>
    </source>
</evidence>
<protein>
    <recommendedName>
        <fullName evidence="5">Oxygen sensor histidine kinase NreB</fullName>
        <ecNumber evidence="4">2.7.13.3</ecNumber>
    </recommendedName>
    <alternativeName>
        <fullName evidence="15">Nitrogen regulation protein B</fullName>
    </alternativeName>
</protein>
<evidence type="ECO:0000256" key="2">
    <source>
        <dbReference type="ARBA" id="ARBA00001966"/>
    </source>
</evidence>
<comment type="function">
    <text evidence="14">Member of the two-component regulatory system NreB/NreC involved in the control of dissimilatory nitrate/nitrite reduction in response to oxygen. NreB functions as a direct oxygen sensor histidine kinase which is autophosphorylated, in the absence of oxygen, probably at the conserved histidine residue, and transfers its phosphate group probably to a conserved aspartate residue of NreC. NreB/NreC activates the expression of the nitrate (narGHJI) and nitrite (nir) reductase operons, as well as the putative nitrate transporter gene narT.</text>
</comment>
<dbReference type="InterPro" id="IPR036890">
    <property type="entry name" value="HATPase_C_sf"/>
</dbReference>
<dbReference type="InterPro" id="IPR003594">
    <property type="entry name" value="HATPase_dom"/>
</dbReference>
<evidence type="ECO:0000256" key="15">
    <source>
        <dbReference type="ARBA" id="ARBA00030800"/>
    </source>
</evidence>
<evidence type="ECO:0000256" key="12">
    <source>
        <dbReference type="ARBA" id="ARBA00023012"/>
    </source>
</evidence>
<sequence>MLLAFAAFPESVDPCFPEQWHTRQAAETRSLTRWPPARIHQLEAEKIRLQKKIAVLPQHDPKVLPDHLGYHSSCEIPGSEGSSPVSTIDLKMEWPRMVSIAMAPAFNPQEPGDGPYAFPTRFKIEVRDAGSGTFSEVVNWMDEDFPDPGPYPVFFSDINLTIDQVRITVPRVERESGVAYFALGELYLFLEQEGQLADNMAVWASVDVSESESFDMPPLWDGRYLCDNIVGLGVPLSGEKNSVKDLVIPYENESLSEPVQIVLDLGQMQKVGRVDLWPAEAPYLLAIPSIGFPREITLELSADPEFKTSETIHVENVGRRMQREDRLSVLCRAYKARYVRIVMDDLPEFMGQRMLGLGEISVSEYGQVFSVGCDVSSKGIPAGYVDQLPRLVDGYTRSRRILPDGEWIKGLAYRRPLDRRLARVEDELVEAREAWRRMELQFSIWIGGLLCIGLLGAMGLQRLQRRRILKKLKLRITRDLHDEVGSNLGSITLAAKRMEDAGSSPEDLSELSLMAREASASLRDVVWLTDQSVIRLPALLQKLAERAERILSGVELSIDLAPDCPGRIVPLTFKRHLILFFKEAVHNCARHSHATWVRIVIAAGEEQLTLSVQDNGCGFDPSQKSDGWGVDSMQKRAHELGGTMVLQSTPGNGTTVSLTIPLSTLMKKTDYLYKTSN</sequence>
<keyword evidence="9" id="KW-0479">Metal-binding</keyword>
<dbReference type="PROSITE" id="PS50109">
    <property type="entry name" value="HIS_KIN"/>
    <property type="match status" value="1"/>
</dbReference>
<comment type="subcellular location">
    <subcellularLocation>
        <location evidence="3">Cytoplasm</location>
    </subcellularLocation>
</comment>
<keyword evidence="7" id="KW-0963">Cytoplasm</keyword>
<keyword evidence="16" id="KW-0472">Membrane</keyword>
<dbReference type="Pfam" id="PF07730">
    <property type="entry name" value="HisKA_3"/>
    <property type="match status" value="1"/>
</dbReference>
<dbReference type="InterPro" id="IPR004358">
    <property type="entry name" value="Sig_transdc_His_kin-like_C"/>
</dbReference>
<dbReference type="Pfam" id="PF02518">
    <property type="entry name" value="HATPase_c"/>
    <property type="match status" value="1"/>
</dbReference>
<keyword evidence="11" id="KW-0408">Iron</keyword>
<dbReference type="GO" id="GO:0000155">
    <property type="term" value="F:phosphorelay sensor kinase activity"/>
    <property type="evidence" value="ECO:0007669"/>
    <property type="project" value="InterPro"/>
</dbReference>
<dbReference type="InterPro" id="IPR050482">
    <property type="entry name" value="Sensor_HK_TwoCompSys"/>
</dbReference>
<name>A0A6P1M8V7_9BACT</name>
<dbReference type="KEGG" id="taer:GT409_13010"/>
<dbReference type="RefSeq" id="WP_160629498.1">
    <property type="nucleotide sequence ID" value="NZ_CP047593.1"/>
</dbReference>
<evidence type="ECO:0000256" key="14">
    <source>
        <dbReference type="ARBA" id="ARBA00024827"/>
    </source>
</evidence>
<dbReference type="GO" id="GO:0005737">
    <property type="term" value="C:cytoplasm"/>
    <property type="evidence" value="ECO:0007669"/>
    <property type="project" value="UniProtKB-SubCell"/>
</dbReference>
<dbReference type="GO" id="GO:0016020">
    <property type="term" value="C:membrane"/>
    <property type="evidence" value="ECO:0007669"/>
    <property type="project" value="InterPro"/>
</dbReference>
<keyword evidence="19" id="KW-1185">Reference proteome</keyword>